<reference evidence="1 2" key="1">
    <citation type="submission" date="2023-06" db="EMBL/GenBank/DDBJ databases">
        <title>Alteromonas sp. ASW11-36 isolated from intertidal sand.</title>
        <authorList>
            <person name="Li Y."/>
        </authorList>
    </citation>
    <scope>NUCLEOTIDE SEQUENCE [LARGE SCALE GENOMIC DNA]</scope>
    <source>
        <strain evidence="1 2">ASW11-36</strain>
    </source>
</reference>
<evidence type="ECO:0000313" key="1">
    <source>
        <dbReference type="EMBL" id="MDM7859294.1"/>
    </source>
</evidence>
<dbReference type="EC" id="3.1.3.89" evidence="1"/>
<keyword evidence="2" id="KW-1185">Reference proteome</keyword>
<dbReference type="SUPFAM" id="SSF109604">
    <property type="entry name" value="HD-domain/PDEase-like"/>
    <property type="match status" value="1"/>
</dbReference>
<keyword evidence="1" id="KW-0378">Hydrolase</keyword>
<dbReference type="Gene3D" id="1.10.3210.10">
    <property type="entry name" value="Hypothetical protein af1432"/>
    <property type="match status" value="1"/>
</dbReference>
<protein>
    <submittedName>
        <fullName evidence="1">5'-deoxynucleotidase</fullName>
        <ecNumber evidence="1">3.1.3.89</ecNumber>
    </submittedName>
</protein>
<name>A0ABT7STI0_9ALTE</name>
<dbReference type="RefSeq" id="WP_289363220.1">
    <property type="nucleotide sequence ID" value="NZ_JAUCBP010000001.1"/>
</dbReference>
<sequence>MSKSNFLAWIYRQRFIKRWNRNDNLVQTDIDLHSHCLNVSVIAHLLAETDNRLFGAEHNCERVALLGLYHECAEGVSGDLASPVKYATPAITKEIKAFEDEIERMCANSLPEPLKDVFSAFIIQKDVPDADKAIIKAADDLAAWYKCREEVEKAKNSDFADALKNLSAKIEKHASTMPCVQWFIDNFNEGWIKTIDALMDDAKH</sequence>
<proteinExistence type="predicted"/>
<organism evidence="1 2">
    <name type="scientific">Alteromonas arenosi</name>
    <dbReference type="NCBI Taxonomy" id="3055817"/>
    <lineage>
        <taxon>Bacteria</taxon>
        <taxon>Pseudomonadati</taxon>
        <taxon>Pseudomonadota</taxon>
        <taxon>Gammaproteobacteria</taxon>
        <taxon>Alteromonadales</taxon>
        <taxon>Alteromonadaceae</taxon>
        <taxon>Alteromonas/Salinimonas group</taxon>
        <taxon>Alteromonas</taxon>
    </lineage>
</organism>
<comment type="caution">
    <text evidence="1">The sequence shown here is derived from an EMBL/GenBank/DDBJ whole genome shotgun (WGS) entry which is preliminary data.</text>
</comment>
<gene>
    <name evidence="1" type="primary">yfbR</name>
    <name evidence="1" type="ORF">QTP81_01580</name>
</gene>
<dbReference type="Proteomes" id="UP001234343">
    <property type="component" value="Unassembled WGS sequence"/>
</dbReference>
<dbReference type="GO" id="GO:0002953">
    <property type="term" value="F:5'-deoxynucleotidase activity"/>
    <property type="evidence" value="ECO:0007669"/>
    <property type="project" value="UniProtKB-EC"/>
</dbReference>
<accession>A0ABT7STI0</accession>
<evidence type="ECO:0000313" key="2">
    <source>
        <dbReference type="Proteomes" id="UP001234343"/>
    </source>
</evidence>
<dbReference type="EMBL" id="JAUCBP010000001">
    <property type="protein sequence ID" value="MDM7859294.1"/>
    <property type="molecule type" value="Genomic_DNA"/>
</dbReference>
<dbReference type="Pfam" id="PF12917">
    <property type="entry name" value="YfbR-like"/>
    <property type="match status" value="1"/>
</dbReference>
<dbReference type="NCBIfam" id="NF003009">
    <property type="entry name" value="PRK03826.1"/>
    <property type="match status" value="1"/>
</dbReference>